<evidence type="ECO:0008006" key="3">
    <source>
        <dbReference type="Google" id="ProtNLM"/>
    </source>
</evidence>
<dbReference type="InParanoid" id="E6W6A4"/>
<accession>E6W6A4</accession>
<dbReference type="AlphaFoldDB" id="E6W6A4"/>
<dbReference type="InterPro" id="IPR029069">
    <property type="entry name" value="HotDog_dom_sf"/>
</dbReference>
<proteinExistence type="predicted"/>
<dbReference type="STRING" id="653733.Selin_1405"/>
<dbReference type="Proteomes" id="UP000002572">
    <property type="component" value="Chromosome"/>
</dbReference>
<reference evidence="1 2" key="1">
    <citation type="submission" date="2010-12" db="EMBL/GenBank/DDBJ databases">
        <title>Complete sequence of Desulfurispirillum indicum S5.</title>
        <authorList>
            <consortium name="US DOE Joint Genome Institute"/>
            <person name="Lucas S."/>
            <person name="Copeland A."/>
            <person name="Lapidus A."/>
            <person name="Cheng J.-F."/>
            <person name="Goodwin L."/>
            <person name="Pitluck S."/>
            <person name="Chertkov O."/>
            <person name="Held B."/>
            <person name="Detter J.C."/>
            <person name="Han C."/>
            <person name="Tapia R."/>
            <person name="Land M."/>
            <person name="Hauser L."/>
            <person name="Kyrpides N."/>
            <person name="Ivanova N."/>
            <person name="Mikhailova N."/>
            <person name="Haggblom M."/>
            <person name="Rauschenbach I."/>
            <person name="Bini E."/>
            <person name="Woyke T."/>
        </authorList>
    </citation>
    <scope>NUCLEOTIDE SEQUENCE [LARGE SCALE GENOMIC DNA]</scope>
    <source>
        <strain evidence="2">ATCC BAA-1389 / DSM 22839 / S5</strain>
    </source>
</reference>
<dbReference type="eggNOG" id="COG2050">
    <property type="taxonomic scope" value="Bacteria"/>
</dbReference>
<dbReference type="SUPFAM" id="SSF54637">
    <property type="entry name" value="Thioesterase/thiol ester dehydrase-isomerase"/>
    <property type="match status" value="1"/>
</dbReference>
<evidence type="ECO:0000313" key="1">
    <source>
        <dbReference type="EMBL" id="ADU66140.1"/>
    </source>
</evidence>
<dbReference type="InterPro" id="IPR027961">
    <property type="entry name" value="DUF4442"/>
</dbReference>
<keyword evidence="2" id="KW-1185">Reference proteome</keyword>
<dbReference type="EMBL" id="CP002432">
    <property type="protein sequence ID" value="ADU66140.1"/>
    <property type="molecule type" value="Genomic_DNA"/>
</dbReference>
<dbReference type="Gene3D" id="3.10.129.10">
    <property type="entry name" value="Hotdog Thioesterase"/>
    <property type="match status" value="1"/>
</dbReference>
<sequence>MKGFALLRTLLGRARHSKFWLWVLNLVLGRMIPFNRPHGFCILSIDEKGIMTTAPYRRNNFNHIRGIHACAIATIAEFSSGITLLSHIDPSRFRLIMARLEVEYAYQAKSRLRAVTDLTEQQIAEEFLRPLQTDGVVQRQVQTRVYDQDDRLVATGFITWQVKSWELVRTRVE</sequence>
<dbReference type="RefSeq" id="WP_013506021.1">
    <property type="nucleotide sequence ID" value="NC_014836.1"/>
</dbReference>
<organism evidence="1 2">
    <name type="scientific">Desulfurispirillum indicum (strain ATCC BAA-1389 / DSM 22839 / S5)</name>
    <dbReference type="NCBI Taxonomy" id="653733"/>
    <lineage>
        <taxon>Bacteria</taxon>
        <taxon>Pseudomonadati</taxon>
        <taxon>Chrysiogenota</taxon>
        <taxon>Chrysiogenia</taxon>
        <taxon>Chrysiogenales</taxon>
        <taxon>Chrysiogenaceae</taxon>
        <taxon>Desulfurispirillum</taxon>
    </lineage>
</organism>
<name>E6W6A4_DESIS</name>
<protein>
    <recommendedName>
        <fullName evidence="3">DUF4442 domain-containing protein</fullName>
    </recommendedName>
</protein>
<dbReference type="OrthoDB" id="793353at2"/>
<dbReference type="KEGG" id="din:Selin_1405"/>
<gene>
    <name evidence="1" type="ordered locus">Selin_1405</name>
</gene>
<dbReference type="HOGENOM" id="CLU_1545150_0_0_0"/>
<evidence type="ECO:0000313" key="2">
    <source>
        <dbReference type="Proteomes" id="UP000002572"/>
    </source>
</evidence>
<dbReference type="Pfam" id="PF14539">
    <property type="entry name" value="DUF4442"/>
    <property type="match status" value="1"/>
</dbReference>